<gene>
    <name evidence="5" type="ORF">MYCIT1_LOCUS10921</name>
</gene>
<feature type="transmembrane region" description="Helical" evidence="4">
    <location>
        <begin position="388"/>
        <end position="408"/>
    </location>
</feature>
<feature type="transmembrane region" description="Helical" evidence="4">
    <location>
        <begin position="207"/>
        <end position="231"/>
    </location>
</feature>
<evidence type="ECO:0000256" key="2">
    <source>
        <dbReference type="ARBA" id="ARBA00022475"/>
    </source>
</evidence>
<evidence type="ECO:0000256" key="3">
    <source>
        <dbReference type="SAM" id="MobiDB-lite"/>
    </source>
</evidence>
<feature type="transmembrane region" description="Helical" evidence="4">
    <location>
        <begin position="133"/>
        <end position="154"/>
    </location>
</feature>
<keyword evidence="6" id="KW-1185">Reference proteome</keyword>
<feature type="transmembrane region" description="Helical" evidence="4">
    <location>
        <begin position="174"/>
        <end position="195"/>
    </location>
</feature>
<dbReference type="SUPFAM" id="SSF103473">
    <property type="entry name" value="MFS general substrate transporter"/>
    <property type="match status" value="1"/>
</dbReference>
<dbReference type="Proteomes" id="UP001295794">
    <property type="component" value="Unassembled WGS sequence"/>
</dbReference>
<dbReference type="AlphaFoldDB" id="A0AAD2JXV5"/>
<feature type="compositionally biased region" description="Basic and acidic residues" evidence="3">
    <location>
        <begin position="474"/>
        <end position="483"/>
    </location>
</feature>
<evidence type="ECO:0000313" key="5">
    <source>
        <dbReference type="EMBL" id="CAK5267969.1"/>
    </source>
</evidence>
<evidence type="ECO:0008006" key="7">
    <source>
        <dbReference type="Google" id="ProtNLM"/>
    </source>
</evidence>
<comment type="subcellular location">
    <subcellularLocation>
        <location evidence="1">Cell inner membrane</location>
        <topology evidence="1">Multi-pass membrane protein</topology>
    </subcellularLocation>
</comment>
<feature type="transmembrane region" description="Helical" evidence="4">
    <location>
        <begin position="106"/>
        <end position="126"/>
    </location>
</feature>
<accession>A0AAD2JXV5</accession>
<proteinExistence type="predicted"/>
<reference evidence="5" key="1">
    <citation type="submission" date="2023-11" db="EMBL/GenBank/DDBJ databases">
        <authorList>
            <person name="De Vega J J."/>
            <person name="De Vega J J."/>
        </authorList>
    </citation>
    <scope>NUCLEOTIDE SEQUENCE</scope>
</reference>
<keyword evidence="4" id="KW-1133">Transmembrane helix</keyword>
<dbReference type="CDD" id="cd17394">
    <property type="entry name" value="MFS_FucP_like"/>
    <property type="match status" value="1"/>
</dbReference>
<feature type="transmembrane region" description="Helical" evidence="4">
    <location>
        <begin position="330"/>
        <end position="348"/>
    </location>
</feature>
<keyword evidence="4" id="KW-0472">Membrane</keyword>
<evidence type="ECO:0000256" key="1">
    <source>
        <dbReference type="ARBA" id="ARBA00004429"/>
    </source>
</evidence>
<keyword evidence="4" id="KW-0812">Transmembrane</keyword>
<dbReference type="GO" id="GO:0005886">
    <property type="term" value="C:plasma membrane"/>
    <property type="evidence" value="ECO:0007669"/>
    <property type="project" value="UniProtKB-SubCell"/>
</dbReference>
<dbReference type="Pfam" id="PF07690">
    <property type="entry name" value="MFS_1"/>
    <property type="match status" value="1"/>
</dbReference>
<dbReference type="InterPro" id="IPR011701">
    <property type="entry name" value="MFS"/>
</dbReference>
<feature type="transmembrane region" description="Helical" evidence="4">
    <location>
        <begin position="41"/>
        <end position="61"/>
    </location>
</feature>
<dbReference type="InterPro" id="IPR036259">
    <property type="entry name" value="MFS_trans_sf"/>
</dbReference>
<sequence length="727" mass="80430">MTPTSETEKPAPTKMRRFKVHSLKVGDRLTNASNLTLRETLWPLFLVTILYFLWGFAYGLLDTLNKHFQNTLNITRTRSSGLQAAYFGAYPLASLGYGNWVLRNYGYRAVFILGLVLEGIGALLMWPAALKRSFGGFCGATFIIGSGLGCLETAANPYMAVTGPPQYAEVRINIAQAVQAIGSVIGPVLGSYVFFKQTGDSVNSLKTVQWVYLAIAIFVFCLAVVFFFSVIPEVTDTDMAEQAGRTHAGGDAGDKPFRKQYKLFFAGFASFCYTGAQVALATYFINYMTETRANTTNQLAASFLAGAQGCFAAGRFSGSALMTRIRPRKVFFTYISLVIAFAAASVTQTGNKGLAMLMLCLFFESVCFPTIVALGIRGLGRHTKRGSGWIIAGVVGGACVPPLTAKVADMHNSTAIGFVVPVAFHVVPWAYAVCCNFVPMFRDVMDKVGDEQSVGVVTATEGKADMREDSIEEKHCDIEDKGTKRPFSPKPTLQHPSESQSVLMDDHDHEHRPSSRERLLSSFVKKLQQTGDTASTISSLFDFATQDAAFVSWVADFIMQLGYFAPRGEEDWYSNVRCRLLEGFEHYWKPRGRWMKDCKGAITDSMLESVFQRNRGINLARLLGLLFYLSDVTGIIVITPADLGESLEVLVHANPHLLRLVAMHEMIFNAGTRIREWVEPRRAIMSVGGLDSFVPSEVRKRKRLLWGWDSVSQDFVLGMFRMLEEGE</sequence>
<name>A0AAD2JXV5_9AGAR</name>
<dbReference type="PANTHER" id="PTHR43702">
    <property type="entry name" value="L-FUCOSE-PROTON SYMPORTER"/>
    <property type="match status" value="1"/>
</dbReference>
<dbReference type="Gene3D" id="1.20.1250.20">
    <property type="entry name" value="MFS general substrate transporter like domains"/>
    <property type="match status" value="2"/>
</dbReference>
<organism evidence="5 6">
    <name type="scientific">Mycena citricolor</name>
    <dbReference type="NCBI Taxonomy" id="2018698"/>
    <lineage>
        <taxon>Eukaryota</taxon>
        <taxon>Fungi</taxon>
        <taxon>Dikarya</taxon>
        <taxon>Basidiomycota</taxon>
        <taxon>Agaricomycotina</taxon>
        <taxon>Agaricomycetes</taxon>
        <taxon>Agaricomycetidae</taxon>
        <taxon>Agaricales</taxon>
        <taxon>Marasmiineae</taxon>
        <taxon>Mycenaceae</taxon>
        <taxon>Mycena</taxon>
    </lineage>
</organism>
<dbReference type="EMBL" id="CAVNYO010000136">
    <property type="protein sequence ID" value="CAK5267969.1"/>
    <property type="molecule type" value="Genomic_DNA"/>
</dbReference>
<feature type="region of interest" description="Disordered" evidence="3">
    <location>
        <begin position="474"/>
        <end position="512"/>
    </location>
</feature>
<dbReference type="InterPro" id="IPR050375">
    <property type="entry name" value="MFS_TsgA-like"/>
</dbReference>
<evidence type="ECO:0000313" key="6">
    <source>
        <dbReference type="Proteomes" id="UP001295794"/>
    </source>
</evidence>
<protein>
    <recommendedName>
        <fullName evidence="7">MFS general substrate transporter</fullName>
    </recommendedName>
</protein>
<feature type="transmembrane region" description="Helical" evidence="4">
    <location>
        <begin position="414"/>
        <end position="438"/>
    </location>
</feature>
<keyword evidence="2" id="KW-1003">Cell membrane</keyword>
<feature type="transmembrane region" description="Helical" evidence="4">
    <location>
        <begin position="82"/>
        <end position="100"/>
    </location>
</feature>
<evidence type="ECO:0000256" key="4">
    <source>
        <dbReference type="SAM" id="Phobius"/>
    </source>
</evidence>
<dbReference type="GO" id="GO:0022857">
    <property type="term" value="F:transmembrane transporter activity"/>
    <property type="evidence" value="ECO:0007669"/>
    <property type="project" value="InterPro"/>
</dbReference>
<feature type="transmembrane region" description="Helical" evidence="4">
    <location>
        <begin position="263"/>
        <end position="285"/>
    </location>
</feature>
<dbReference type="PANTHER" id="PTHR43702:SF3">
    <property type="entry name" value="PROTEIN TSGA"/>
    <property type="match status" value="1"/>
</dbReference>
<comment type="caution">
    <text evidence="5">The sequence shown here is derived from an EMBL/GenBank/DDBJ whole genome shotgun (WGS) entry which is preliminary data.</text>
</comment>
<feature type="transmembrane region" description="Helical" evidence="4">
    <location>
        <begin position="354"/>
        <end position="376"/>
    </location>
</feature>